<dbReference type="InterPro" id="IPR004839">
    <property type="entry name" value="Aminotransferase_I/II_large"/>
</dbReference>
<dbReference type="GO" id="GO:0048472">
    <property type="term" value="F:threonine-phosphate decarboxylase activity"/>
    <property type="evidence" value="ECO:0007669"/>
    <property type="project" value="UniProtKB-EC"/>
</dbReference>
<organism evidence="4 5">
    <name type="scientific">Clostridium tepidiprofundi DSM 19306</name>
    <dbReference type="NCBI Taxonomy" id="1121338"/>
    <lineage>
        <taxon>Bacteria</taxon>
        <taxon>Bacillati</taxon>
        <taxon>Bacillota</taxon>
        <taxon>Clostridia</taxon>
        <taxon>Eubacteriales</taxon>
        <taxon>Clostridiaceae</taxon>
        <taxon>Clostridium</taxon>
    </lineage>
</organism>
<dbReference type="Gene3D" id="3.40.640.10">
    <property type="entry name" value="Type I PLP-dependent aspartate aminotransferase-like (Major domain)"/>
    <property type="match status" value="1"/>
</dbReference>
<sequence length="356" mass="41752">MIHGGDVYTDGILKGIELLDYSSNINPLGIPYSFINNINSAINNLVRYPDIEYRKVKYSLKEYTNVSSEEFFVLGNGAAEIIDLAISMLKRILIVVPSFVEYEINAKKWGCKIEYSHLIERNYDKTLHDFTYDYKDILNKLKYVDGIIIGHPNNPNGSIIDKDEFKNILMYCENNGKIIIVDEAFIEFTGNIDDSFISEVEKYKCLIIIRALTKFFSMPGIRFGYGISSNKKLVELIKMRQNPWNINAFAEVAVQNVLKDKEYIHNTLEWIREEKEFMIDKLKRIYFINKVYRTNVNYVLCETKNIDCYKLYEECLKRNILIRMADNYRGLDKYYVRFAIKDRESNVRFLNVLSSI</sequence>
<evidence type="ECO:0000259" key="3">
    <source>
        <dbReference type="Pfam" id="PF00155"/>
    </source>
</evidence>
<reference evidence="4 5" key="1">
    <citation type="submission" date="2016-02" db="EMBL/GenBank/DDBJ databases">
        <title>Genome sequence of Clostridium tepidiprofundi DSM 19306.</title>
        <authorList>
            <person name="Poehlein A."/>
            <person name="Daniel R."/>
        </authorList>
    </citation>
    <scope>NUCLEOTIDE SEQUENCE [LARGE SCALE GENOMIC DNA]</scope>
    <source>
        <strain evidence="4 5">DSM 19306</strain>
    </source>
</reference>
<proteinExistence type="predicted"/>
<evidence type="ECO:0000313" key="4">
    <source>
        <dbReference type="EMBL" id="KYH35519.1"/>
    </source>
</evidence>
<name>A0A151B6J7_9CLOT</name>
<dbReference type="CDD" id="cd00609">
    <property type="entry name" value="AAT_like"/>
    <property type="match status" value="1"/>
</dbReference>
<dbReference type="Gene3D" id="3.90.1150.10">
    <property type="entry name" value="Aspartate Aminotransferase, domain 1"/>
    <property type="match status" value="1"/>
</dbReference>
<keyword evidence="4" id="KW-0456">Lyase</keyword>
<evidence type="ECO:0000313" key="5">
    <source>
        <dbReference type="Proteomes" id="UP000075531"/>
    </source>
</evidence>
<evidence type="ECO:0000256" key="1">
    <source>
        <dbReference type="ARBA" id="ARBA00001933"/>
    </source>
</evidence>
<dbReference type="PATRIC" id="fig|1121338.3.peg.464"/>
<evidence type="ECO:0000256" key="2">
    <source>
        <dbReference type="ARBA" id="ARBA00022898"/>
    </source>
</evidence>
<dbReference type="RefSeq" id="WP_066821990.1">
    <property type="nucleotide sequence ID" value="NZ_LTBA01000002.1"/>
</dbReference>
<dbReference type="EC" id="4.1.1.81" evidence="4"/>
<feature type="domain" description="Aminotransferase class I/classII large" evidence="3">
    <location>
        <begin position="22"/>
        <end position="324"/>
    </location>
</feature>
<comment type="caution">
    <text evidence="4">The sequence shown here is derived from an EMBL/GenBank/DDBJ whole genome shotgun (WGS) entry which is preliminary data.</text>
</comment>
<dbReference type="PANTHER" id="PTHR42885">
    <property type="entry name" value="HISTIDINOL-PHOSPHATE AMINOTRANSFERASE-RELATED"/>
    <property type="match status" value="1"/>
</dbReference>
<dbReference type="Proteomes" id="UP000075531">
    <property type="component" value="Unassembled WGS sequence"/>
</dbReference>
<keyword evidence="2" id="KW-0663">Pyridoxal phosphate</keyword>
<dbReference type="EMBL" id="LTBA01000002">
    <property type="protein sequence ID" value="KYH35519.1"/>
    <property type="molecule type" value="Genomic_DNA"/>
</dbReference>
<dbReference type="SUPFAM" id="SSF53383">
    <property type="entry name" value="PLP-dependent transferases"/>
    <property type="match status" value="1"/>
</dbReference>
<comment type="cofactor">
    <cofactor evidence="1">
        <name>pyridoxal 5'-phosphate</name>
        <dbReference type="ChEBI" id="CHEBI:597326"/>
    </cofactor>
</comment>
<dbReference type="PANTHER" id="PTHR42885:SF1">
    <property type="entry name" value="THREONINE-PHOSPHATE DECARBOXYLASE"/>
    <property type="match status" value="1"/>
</dbReference>
<dbReference type="InterPro" id="IPR015424">
    <property type="entry name" value="PyrdxlP-dep_Trfase"/>
</dbReference>
<dbReference type="OrthoDB" id="9813612at2"/>
<dbReference type="GO" id="GO:0030170">
    <property type="term" value="F:pyridoxal phosphate binding"/>
    <property type="evidence" value="ECO:0007669"/>
    <property type="project" value="InterPro"/>
</dbReference>
<dbReference type="AlphaFoldDB" id="A0A151B6J7"/>
<keyword evidence="5" id="KW-1185">Reference proteome</keyword>
<dbReference type="STRING" id="1121338.CLTEP_04580"/>
<dbReference type="Pfam" id="PF00155">
    <property type="entry name" value="Aminotran_1_2"/>
    <property type="match status" value="1"/>
</dbReference>
<accession>A0A151B6J7</accession>
<dbReference type="InterPro" id="IPR015421">
    <property type="entry name" value="PyrdxlP-dep_Trfase_major"/>
</dbReference>
<gene>
    <name evidence="4" type="primary">cobD</name>
    <name evidence="4" type="ORF">CLTEP_04580</name>
</gene>
<dbReference type="InterPro" id="IPR015422">
    <property type="entry name" value="PyrdxlP-dep_Trfase_small"/>
</dbReference>
<protein>
    <submittedName>
        <fullName evidence="4">Threonine-phosphate decarboxylase</fullName>
        <ecNumber evidence="4">4.1.1.81</ecNumber>
    </submittedName>
</protein>